<dbReference type="EMBL" id="JAAGWG010000039">
    <property type="protein sequence ID" value="NEK87692.1"/>
    <property type="molecule type" value="Genomic_DNA"/>
</dbReference>
<feature type="transmembrane region" description="Helical" evidence="8">
    <location>
        <begin position="210"/>
        <end position="230"/>
    </location>
</feature>
<dbReference type="EC" id="2.3.1.269" evidence="8"/>
<dbReference type="Gene3D" id="3.60.110.10">
    <property type="entry name" value="Carbon-nitrogen hydrolase"/>
    <property type="match status" value="1"/>
</dbReference>
<keyword evidence="5 8" id="KW-1133">Transmembrane helix</keyword>
<dbReference type="InterPro" id="IPR004563">
    <property type="entry name" value="Apolipo_AcylTrfase"/>
</dbReference>
<feature type="transmembrane region" description="Helical" evidence="8">
    <location>
        <begin position="102"/>
        <end position="123"/>
    </location>
</feature>
<comment type="subcellular location">
    <subcellularLocation>
        <location evidence="1 8">Cell membrane</location>
        <topology evidence="1 8">Multi-pass membrane protein</topology>
    </subcellularLocation>
</comment>
<evidence type="ECO:0000256" key="1">
    <source>
        <dbReference type="ARBA" id="ARBA00004651"/>
    </source>
</evidence>
<keyword evidence="4 8" id="KW-0812">Transmembrane</keyword>
<dbReference type="GO" id="GO:0042158">
    <property type="term" value="P:lipoprotein biosynthetic process"/>
    <property type="evidence" value="ECO:0007669"/>
    <property type="project" value="UniProtKB-UniRule"/>
</dbReference>
<keyword evidence="11" id="KW-0449">Lipoprotein</keyword>
<keyword evidence="3 8" id="KW-0808">Transferase</keyword>
<gene>
    <name evidence="8 11" type="primary">lnt</name>
    <name evidence="11" type="ORF">GCU60_18295</name>
</gene>
<evidence type="ECO:0000256" key="5">
    <source>
        <dbReference type="ARBA" id="ARBA00022989"/>
    </source>
</evidence>
<dbReference type="PANTHER" id="PTHR38686">
    <property type="entry name" value="APOLIPOPROTEIN N-ACYLTRANSFERASE"/>
    <property type="match status" value="1"/>
</dbReference>
<evidence type="ECO:0000256" key="7">
    <source>
        <dbReference type="ARBA" id="ARBA00023315"/>
    </source>
</evidence>
<dbReference type="SUPFAM" id="SSF56317">
    <property type="entry name" value="Carbon-nitrogen hydrolase"/>
    <property type="match status" value="1"/>
</dbReference>
<evidence type="ECO:0000256" key="3">
    <source>
        <dbReference type="ARBA" id="ARBA00022679"/>
    </source>
</evidence>
<feature type="transmembrane region" description="Helical" evidence="8">
    <location>
        <begin position="25"/>
        <end position="46"/>
    </location>
</feature>
<evidence type="ECO:0000256" key="6">
    <source>
        <dbReference type="ARBA" id="ARBA00023136"/>
    </source>
</evidence>
<comment type="similarity">
    <text evidence="8">Belongs to the CN hydrolase family. Apolipoprotein N-acyltransferase subfamily.</text>
</comment>
<evidence type="ECO:0000259" key="10">
    <source>
        <dbReference type="PROSITE" id="PS50263"/>
    </source>
</evidence>
<accession>A0A6L9W794</accession>
<name>A0A6L9W794_9ACTN</name>
<dbReference type="InterPro" id="IPR003010">
    <property type="entry name" value="C-N_Hydrolase"/>
</dbReference>
<feature type="transmembrane region" description="Helical" evidence="8">
    <location>
        <begin position="71"/>
        <end position="90"/>
    </location>
</feature>
<comment type="pathway">
    <text evidence="8">Protein modification; lipoprotein biosynthesis (N-acyl transfer).</text>
</comment>
<keyword evidence="6 8" id="KW-0472">Membrane</keyword>
<dbReference type="CDD" id="cd07571">
    <property type="entry name" value="ALP_N-acyl_transferase"/>
    <property type="match status" value="1"/>
</dbReference>
<evidence type="ECO:0000313" key="12">
    <source>
        <dbReference type="Proteomes" id="UP000479241"/>
    </source>
</evidence>
<feature type="transmembrane region" description="Helical" evidence="8">
    <location>
        <begin position="169"/>
        <end position="198"/>
    </location>
</feature>
<dbReference type="PROSITE" id="PS50263">
    <property type="entry name" value="CN_HYDROLASE"/>
    <property type="match status" value="1"/>
</dbReference>
<organism evidence="11 12">
    <name type="scientific">Blastococcus saxobsidens</name>
    <dbReference type="NCBI Taxonomy" id="138336"/>
    <lineage>
        <taxon>Bacteria</taxon>
        <taxon>Bacillati</taxon>
        <taxon>Actinomycetota</taxon>
        <taxon>Actinomycetes</taxon>
        <taxon>Geodermatophilales</taxon>
        <taxon>Geodermatophilaceae</taxon>
        <taxon>Blastococcus</taxon>
    </lineage>
</organism>
<protein>
    <recommendedName>
        <fullName evidence="8">Apolipoprotein N-acyltransferase</fullName>
        <shortName evidence="8">ALP N-acyltransferase</shortName>
        <ecNumber evidence="8">2.3.1.269</ecNumber>
    </recommendedName>
</protein>
<evidence type="ECO:0000256" key="9">
    <source>
        <dbReference type="SAM" id="MobiDB-lite"/>
    </source>
</evidence>
<dbReference type="HAMAP" id="MF_01148">
    <property type="entry name" value="Lnt"/>
    <property type="match status" value="1"/>
</dbReference>
<dbReference type="Pfam" id="PF00795">
    <property type="entry name" value="CN_hydrolase"/>
    <property type="match status" value="1"/>
</dbReference>
<dbReference type="PANTHER" id="PTHR38686:SF1">
    <property type="entry name" value="APOLIPOPROTEIN N-ACYLTRANSFERASE"/>
    <property type="match status" value="1"/>
</dbReference>
<proteinExistence type="inferred from homology"/>
<evidence type="ECO:0000256" key="8">
    <source>
        <dbReference type="HAMAP-Rule" id="MF_01148"/>
    </source>
</evidence>
<reference evidence="11 12" key="1">
    <citation type="submission" date="2019-12" db="EMBL/GenBank/DDBJ databases">
        <title>the WGS of Blastococcus saxobsidens 67B17.</title>
        <authorList>
            <person name="Jiang Z."/>
        </authorList>
    </citation>
    <scope>NUCLEOTIDE SEQUENCE [LARGE SCALE GENOMIC DNA]</scope>
    <source>
        <strain evidence="11 12">67B17</strain>
    </source>
</reference>
<dbReference type="AlphaFoldDB" id="A0A6L9W794"/>
<sequence length="560" mass="58588">MEVKASGALRTGGDVRAHDGRVEAVVSWPVAALLAAGGGVCLWLAFPPYGLWPLAVGGPFALALATRGRSARWGAALGMLLGSSFLFPLLSWTGVFVGDLPWLALSTFQAVFYAALGGVSALVGRLPAAPVWMAALWVGQEAARSRIPFGGFPWGRLGFSQADGPMGSFAAYGGVSLVTFAVALTGTLLACAIWRSLLWRRERRAGQTRAVAWLVAAALLVPVVGALAWLPLPGSSLTAGGPTATVAVVQGNVPRAGLDFNAQRRAVLDNHVQQTLALADKVAGGAASQPDLVIWPENSSDIDPYKNPDAAAAIDRAARAVGVPILIGAVLDGPGEKLTNVGVVWDPVEGPGERYAKRHPVPFGEYMPARSFFRLFSDQVDRLRRDFVAADEPGVLDVGGVRIGDLICFEVAYDGLVSDVVDGGASLLVVQTNNATFGYTAESEQQLAMSRLRAIEHGRTVIVAATSGISAIVAPDGTVVDRSELFTPYLFSGAIALRQNTTLASRIGAGAEWAATATGLAALLAAVVLRRREPPRSNVPSSARDVTVPRNVHANQQGAR</sequence>
<dbReference type="Pfam" id="PF20154">
    <property type="entry name" value="LNT_N"/>
    <property type="match status" value="1"/>
</dbReference>
<feature type="region of interest" description="Disordered" evidence="9">
    <location>
        <begin position="534"/>
        <end position="560"/>
    </location>
</feature>
<evidence type="ECO:0000313" key="11">
    <source>
        <dbReference type="EMBL" id="NEK87692.1"/>
    </source>
</evidence>
<dbReference type="Proteomes" id="UP000479241">
    <property type="component" value="Unassembled WGS sequence"/>
</dbReference>
<comment type="caution">
    <text evidence="8">Lacks conserved residue(s) required for the propagation of feature annotation.</text>
</comment>
<comment type="function">
    <text evidence="8">Catalyzes the phospholipid dependent N-acylation of the N-terminal cysteine of apolipoprotein, the last step in lipoprotein maturation.</text>
</comment>
<dbReference type="InterPro" id="IPR036526">
    <property type="entry name" value="C-N_Hydrolase_sf"/>
</dbReference>
<dbReference type="GO" id="GO:0016410">
    <property type="term" value="F:N-acyltransferase activity"/>
    <property type="evidence" value="ECO:0007669"/>
    <property type="project" value="UniProtKB-UniRule"/>
</dbReference>
<keyword evidence="2 8" id="KW-1003">Cell membrane</keyword>
<dbReference type="InterPro" id="IPR045378">
    <property type="entry name" value="LNT_N"/>
</dbReference>
<evidence type="ECO:0000256" key="4">
    <source>
        <dbReference type="ARBA" id="ARBA00022692"/>
    </source>
</evidence>
<keyword evidence="7 8" id="KW-0012">Acyltransferase</keyword>
<dbReference type="GO" id="GO:0005886">
    <property type="term" value="C:plasma membrane"/>
    <property type="evidence" value="ECO:0007669"/>
    <property type="project" value="UniProtKB-SubCell"/>
</dbReference>
<comment type="catalytic activity">
    <reaction evidence="8">
        <text>N-terminal S-1,2-diacyl-sn-glyceryl-L-cysteinyl-[lipoprotein] + a glycerophospholipid = N-acyl-S-1,2-diacyl-sn-glyceryl-L-cysteinyl-[lipoprotein] + a 2-acyl-sn-glycero-3-phospholipid + H(+)</text>
        <dbReference type="Rhea" id="RHEA:48228"/>
        <dbReference type="Rhea" id="RHEA-COMP:14681"/>
        <dbReference type="Rhea" id="RHEA-COMP:14684"/>
        <dbReference type="ChEBI" id="CHEBI:15378"/>
        <dbReference type="ChEBI" id="CHEBI:136912"/>
        <dbReference type="ChEBI" id="CHEBI:140656"/>
        <dbReference type="ChEBI" id="CHEBI:140657"/>
        <dbReference type="ChEBI" id="CHEBI:140660"/>
        <dbReference type="EC" id="2.3.1.269"/>
    </reaction>
</comment>
<evidence type="ECO:0000256" key="2">
    <source>
        <dbReference type="ARBA" id="ARBA00022475"/>
    </source>
</evidence>
<dbReference type="UniPathway" id="UPA00666"/>
<comment type="caution">
    <text evidence="11">The sequence shown here is derived from an EMBL/GenBank/DDBJ whole genome shotgun (WGS) entry which is preliminary data.</text>
</comment>
<dbReference type="NCBIfam" id="TIGR00546">
    <property type="entry name" value="lnt"/>
    <property type="match status" value="1"/>
</dbReference>
<feature type="domain" description="CN hydrolase" evidence="10">
    <location>
        <begin position="244"/>
        <end position="497"/>
    </location>
</feature>